<evidence type="ECO:0000313" key="6">
    <source>
        <dbReference type="EMBL" id="PTB80102.1"/>
    </source>
</evidence>
<feature type="compositionally biased region" description="Low complexity" evidence="5">
    <location>
        <begin position="19"/>
        <end position="29"/>
    </location>
</feature>
<evidence type="ECO:0000313" key="7">
    <source>
        <dbReference type="Proteomes" id="UP000240760"/>
    </source>
</evidence>
<dbReference type="AlphaFoldDB" id="A0A2T4CEZ7"/>
<feature type="region of interest" description="Disordered" evidence="5">
    <location>
        <begin position="1"/>
        <end position="39"/>
    </location>
</feature>
<accession>A0A2T4CEZ7</accession>
<dbReference type="STRING" id="983965.A0A2T4CEZ7"/>
<gene>
    <name evidence="6" type="ORF">M440DRAFT_180173</name>
</gene>
<sequence length="1120" mass="119776">MNLRLSEEPSSPKRPPTRSQSSISKQSSINNTASPEIQSAPTARYATLYMNSQIHVPTGPTLSNSSAATQHPAPMIPFTFQRPATAKPAKARSKKTSTPATSRPVGDPGTRSKASASSPTQAGPNPPATLMNRSVYRHSPLSGGPSVVTTFPAHVGYAEPRQPPIILVSAPPESSGAFLDLSMEVDFPPAGYDTRFLHPPPIVTFPPNTALPKPLGPTALGPLAAKLSSILRLGVAARQSKARPANAADYLRIIQSESFCDEKRPKRAPNQLNPKLKSAMLAMEQLVTNPPPTSSSSSSSSAPFFLIPPRSLCLQLVTLYRHEVYFMFPFFNMHLFEEALGRLFTVSPSPGVSSADFGLGSPKEADGTTPLFQCALFVMLCHGVCYLDLGQEDKAFLSRVFWKCAKRFMTPELLKRSSLAAVQTFLTIAVAINSSILPGVQSKIPAMLASRIARSLGMDSGHDRTPIAAANPLGDISRQAWYGCVMMSLFSETPKSTFALNSNMVEAPSATNSQSASPLGSVDFSFFTECVVHTEQLEKILANIRRARESILKTSPRDGYNSFNDIVPELLKNLGDFIATLPEEPQWGVSGLPREKGYRTGSESQKTFSNARFMHLRAMLFRPILMQIGLNDCLASDISADNVDPRVKDKTLMCAISCVDTSVNLILHLHQKYLLDMKSNREWWWDPYHTSTAGLILVMAQTSELLWASIQVGEVVRAWAVCQDMLGHGATNNHFHRDALSYLWDLNSSISGCGVLKNDHNAMPRIKGPEPVTWSFYRTPYNQFLNPCSPFLNANTVQHHSMPPSRAFPMPWKPRPSTGPVGYAAPMGSNAVSSAGPIINMNHEPLKPKIVPSTSSSSSATAVYPASTNLKSNATTPAGSGPVPYTAAAAAAAAAASASASASASSSRSPSLNRGTAPLTASLGFPSHAIAPGPTAYPASTGPASDSVRTPSSPGMIPPTFPGTATLHGVASSNLDTTQHPSPSNPGFIPHDSASSPNTAPYSPVSGFPTIPFVDPLIASFDHNPSPYGVSLDPSSVFYEDFPVCNPAAFNMAPSSSGMTPNLPFWDPNLANAVSFGQPVDLDSMSVDAQNLYQYDASMGSFPGYLSPGDDRPGTINWAG</sequence>
<feature type="region of interest" description="Disordered" evidence="5">
    <location>
        <begin position="903"/>
        <end position="1001"/>
    </location>
</feature>
<evidence type="ECO:0000256" key="2">
    <source>
        <dbReference type="ARBA" id="ARBA00022723"/>
    </source>
</evidence>
<evidence type="ECO:0000256" key="4">
    <source>
        <dbReference type="ARBA" id="ARBA00023242"/>
    </source>
</evidence>
<keyword evidence="3" id="KW-0238">DNA-binding</keyword>
<dbReference type="GO" id="GO:0003677">
    <property type="term" value="F:DNA binding"/>
    <property type="evidence" value="ECO:0007669"/>
    <property type="project" value="UniProtKB-KW"/>
</dbReference>
<dbReference type="InterPro" id="IPR050987">
    <property type="entry name" value="AtrR-like"/>
</dbReference>
<keyword evidence="4" id="KW-0539">Nucleus</keyword>
<reference evidence="6 7" key="1">
    <citation type="submission" date="2016-07" db="EMBL/GenBank/DDBJ databases">
        <title>Multiple horizontal gene transfer events from other fungi enriched the ability of initially mycotrophic Trichoderma (Ascomycota) to feed on dead plant biomass.</title>
        <authorList>
            <consortium name="DOE Joint Genome Institute"/>
            <person name="Aerts A."/>
            <person name="Atanasova L."/>
            <person name="Chenthamara K."/>
            <person name="Zhang J."/>
            <person name="Grujic M."/>
            <person name="Henrissat B."/>
            <person name="Kuo A."/>
            <person name="Salamov A."/>
            <person name="Lipzen A."/>
            <person name="Labutti K."/>
            <person name="Barry K."/>
            <person name="Miao Y."/>
            <person name="Rahimi M.J."/>
            <person name="Shen Q."/>
            <person name="Grigoriev I.V."/>
            <person name="Kubicek C.P."/>
            <person name="Druzhinina I.S."/>
        </authorList>
    </citation>
    <scope>NUCLEOTIDE SEQUENCE [LARGE SCALE GENOMIC DNA]</scope>
    <source>
        <strain evidence="6 7">ATCC 18648</strain>
    </source>
</reference>
<dbReference type="OrthoDB" id="424974at2759"/>
<dbReference type="GO" id="GO:0003700">
    <property type="term" value="F:DNA-binding transcription factor activity"/>
    <property type="evidence" value="ECO:0007669"/>
    <property type="project" value="InterPro"/>
</dbReference>
<evidence type="ECO:0008006" key="8">
    <source>
        <dbReference type="Google" id="ProtNLM"/>
    </source>
</evidence>
<keyword evidence="7" id="KW-1185">Reference proteome</keyword>
<evidence type="ECO:0000256" key="1">
    <source>
        <dbReference type="ARBA" id="ARBA00004123"/>
    </source>
</evidence>
<dbReference type="EMBL" id="KZ679127">
    <property type="protein sequence ID" value="PTB80102.1"/>
    <property type="molecule type" value="Genomic_DNA"/>
</dbReference>
<dbReference type="PANTHER" id="PTHR46910:SF3">
    <property type="entry name" value="HALOTOLERANCE PROTEIN 9-RELATED"/>
    <property type="match status" value="1"/>
</dbReference>
<feature type="compositionally biased region" description="Polar residues" evidence="5">
    <location>
        <begin position="942"/>
        <end position="953"/>
    </location>
</feature>
<dbReference type="Proteomes" id="UP000240760">
    <property type="component" value="Unassembled WGS sequence"/>
</dbReference>
<evidence type="ECO:0000256" key="5">
    <source>
        <dbReference type="SAM" id="MobiDB-lite"/>
    </source>
</evidence>
<feature type="compositionally biased region" description="Polar residues" evidence="5">
    <location>
        <begin position="30"/>
        <end position="39"/>
    </location>
</feature>
<dbReference type="GO" id="GO:0005634">
    <property type="term" value="C:nucleus"/>
    <property type="evidence" value="ECO:0007669"/>
    <property type="project" value="UniProtKB-SubCell"/>
</dbReference>
<dbReference type="CDD" id="cd12148">
    <property type="entry name" value="fungal_TF_MHR"/>
    <property type="match status" value="1"/>
</dbReference>
<keyword evidence="2" id="KW-0479">Metal-binding</keyword>
<name>A0A2T4CEZ7_TRILO</name>
<evidence type="ECO:0000256" key="3">
    <source>
        <dbReference type="ARBA" id="ARBA00023125"/>
    </source>
</evidence>
<organism evidence="6 7">
    <name type="scientific">Trichoderma longibrachiatum ATCC 18648</name>
    <dbReference type="NCBI Taxonomy" id="983965"/>
    <lineage>
        <taxon>Eukaryota</taxon>
        <taxon>Fungi</taxon>
        <taxon>Dikarya</taxon>
        <taxon>Ascomycota</taxon>
        <taxon>Pezizomycotina</taxon>
        <taxon>Sordariomycetes</taxon>
        <taxon>Hypocreomycetidae</taxon>
        <taxon>Hypocreales</taxon>
        <taxon>Hypocreaceae</taxon>
        <taxon>Trichoderma</taxon>
    </lineage>
</organism>
<dbReference type="PANTHER" id="PTHR46910">
    <property type="entry name" value="TRANSCRIPTION FACTOR PDR1"/>
    <property type="match status" value="1"/>
</dbReference>
<comment type="subcellular location">
    <subcellularLocation>
        <location evidence="1">Nucleus</location>
    </subcellularLocation>
</comment>
<proteinExistence type="predicted"/>
<feature type="region of interest" description="Disordered" evidence="5">
    <location>
        <begin position="83"/>
        <end position="138"/>
    </location>
</feature>
<dbReference type="GO" id="GO:0046872">
    <property type="term" value="F:metal ion binding"/>
    <property type="evidence" value="ECO:0007669"/>
    <property type="project" value="UniProtKB-KW"/>
</dbReference>
<protein>
    <recommendedName>
        <fullName evidence="8">Transcription factor domain-containing protein</fullName>
    </recommendedName>
</protein>
<feature type="compositionally biased region" description="Polar residues" evidence="5">
    <location>
        <begin position="112"/>
        <end position="123"/>
    </location>
</feature>
<feature type="compositionally biased region" description="Basic and acidic residues" evidence="5">
    <location>
        <begin position="1"/>
        <end position="11"/>
    </location>
</feature>
<feature type="compositionally biased region" description="Polar residues" evidence="5">
    <location>
        <begin position="971"/>
        <end position="982"/>
    </location>
</feature>